<dbReference type="PROSITE" id="PS51635">
    <property type="entry name" value="PNPLA"/>
    <property type="match status" value="1"/>
</dbReference>
<sequence>MLYFKKLFLFILIVVVMIGNVDNSVAQNNKPNIQGKKPKIGLALSGGGALGYAHIGFLQAMKEYKFDVDVVSGTSMGSIIGVLYCAGYTPIEILDLVDKENMNKIINVIRLNSSFGRGFFNHEKLSKVLGKALPSNDFSCLNKKFYCCVTNFNKATYKFVGEGNYLKEYIIASASIPIVYEPKEVEGEMYVDGGVMQNLPVEPLLKEECDIIIGVDVISVPNQSEIKGLMNIFARSMALSISSNTESWAEKCNYVITPNLEKYTILDFEKAQELFDIGYEVGRVFFEDYKKQEAKSKKNK</sequence>
<evidence type="ECO:0000256" key="1">
    <source>
        <dbReference type="ARBA" id="ARBA00022801"/>
    </source>
</evidence>
<dbReference type="PANTHER" id="PTHR14226:SF78">
    <property type="entry name" value="SLR0060 PROTEIN"/>
    <property type="match status" value="1"/>
</dbReference>
<dbReference type="InterPro" id="IPR002641">
    <property type="entry name" value="PNPLA_dom"/>
</dbReference>
<gene>
    <name evidence="5" type="ORF">SDC9_15661</name>
</gene>
<keyword evidence="3" id="KW-0443">Lipid metabolism</keyword>
<dbReference type="GO" id="GO:0016787">
    <property type="term" value="F:hydrolase activity"/>
    <property type="evidence" value="ECO:0007669"/>
    <property type="project" value="UniProtKB-KW"/>
</dbReference>
<dbReference type="InterPro" id="IPR050301">
    <property type="entry name" value="NTE"/>
</dbReference>
<dbReference type="PANTHER" id="PTHR14226">
    <property type="entry name" value="NEUROPATHY TARGET ESTERASE/SWISS CHEESE D.MELANOGASTER"/>
    <property type="match status" value="1"/>
</dbReference>
<reference evidence="5" key="1">
    <citation type="submission" date="2019-08" db="EMBL/GenBank/DDBJ databases">
        <authorList>
            <person name="Kucharzyk K."/>
            <person name="Murdoch R.W."/>
            <person name="Higgins S."/>
            <person name="Loffler F."/>
        </authorList>
    </citation>
    <scope>NUCLEOTIDE SEQUENCE</scope>
</reference>
<dbReference type="CDD" id="cd07205">
    <property type="entry name" value="Pat_PNPLA6_PNPLA7_NTE1_like"/>
    <property type="match status" value="1"/>
</dbReference>
<evidence type="ECO:0000256" key="2">
    <source>
        <dbReference type="ARBA" id="ARBA00022963"/>
    </source>
</evidence>
<name>A0A644TSP4_9ZZZZ</name>
<accession>A0A644TSP4</accession>
<dbReference type="SUPFAM" id="SSF52151">
    <property type="entry name" value="FabD/lysophospholipase-like"/>
    <property type="match status" value="1"/>
</dbReference>
<protein>
    <recommendedName>
        <fullName evidence="4">PNPLA domain-containing protein</fullName>
    </recommendedName>
</protein>
<keyword evidence="1" id="KW-0378">Hydrolase</keyword>
<dbReference type="Pfam" id="PF01734">
    <property type="entry name" value="Patatin"/>
    <property type="match status" value="1"/>
</dbReference>
<evidence type="ECO:0000256" key="3">
    <source>
        <dbReference type="ARBA" id="ARBA00023098"/>
    </source>
</evidence>
<dbReference type="InterPro" id="IPR016035">
    <property type="entry name" value="Acyl_Trfase/lysoPLipase"/>
</dbReference>
<comment type="caution">
    <text evidence="5">The sequence shown here is derived from an EMBL/GenBank/DDBJ whole genome shotgun (WGS) entry which is preliminary data.</text>
</comment>
<dbReference type="EMBL" id="VSSQ01000050">
    <property type="protein sequence ID" value="MPL69910.1"/>
    <property type="molecule type" value="Genomic_DNA"/>
</dbReference>
<evidence type="ECO:0000259" key="4">
    <source>
        <dbReference type="PROSITE" id="PS51635"/>
    </source>
</evidence>
<organism evidence="5">
    <name type="scientific">bioreactor metagenome</name>
    <dbReference type="NCBI Taxonomy" id="1076179"/>
    <lineage>
        <taxon>unclassified sequences</taxon>
        <taxon>metagenomes</taxon>
        <taxon>ecological metagenomes</taxon>
    </lineage>
</organism>
<dbReference type="AlphaFoldDB" id="A0A644TSP4"/>
<evidence type="ECO:0000313" key="5">
    <source>
        <dbReference type="EMBL" id="MPL69910.1"/>
    </source>
</evidence>
<keyword evidence="2" id="KW-0442">Lipid degradation</keyword>
<feature type="domain" description="PNPLA" evidence="4">
    <location>
        <begin position="42"/>
        <end position="205"/>
    </location>
</feature>
<dbReference type="Gene3D" id="3.40.1090.10">
    <property type="entry name" value="Cytosolic phospholipase A2 catalytic domain"/>
    <property type="match status" value="2"/>
</dbReference>
<proteinExistence type="predicted"/>
<dbReference type="GO" id="GO:0016042">
    <property type="term" value="P:lipid catabolic process"/>
    <property type="evidence" value="ECO:0007669"/>
    <property type="project" value="UniProtKB-KW"/>
</dbReference>